<evidence type="ECO:0000313" key="2">
    <source>
        <dbReference type="Proteomes" id="UP000385207"/>
    </source>
</evidence>
<gene>
    <name evidence="1" type="ORF">PS862_00828</name>
</gene>
<dbReference type="EMBL" id="CABVII010000003">
    <property type="protein sequence ID" value="VVO61232.1"/>
    <property type="molecule type" value="Genomic_DNA"/>
</dbReference>
<name>A0A5E7HD17_PSEFL</name>
<organism evidence="1 2">
    <name type="scientific">Pseudomonas fluorescens</name>
    <dbReference type="NCBI Taxonomy" id="294"/>
    <lineage>
        <taxon>Bacteria</taxon>
        <taxon>Pseudomonadati</taxon>
        <taxon>Pseudomonadota</taxon>
        <taxon>Gammaproteobacteria</taxon>
        <taxon>Pseudomonadales</taxon>
        <taxon>Pseudomonadaceae</taxon>
        <taxon>Pseudomonas</taxon>
    </lineage>
</organism>
<dbReference type="RefSeq" id="WP_191632856.1">
    <property type="nucleotide sequence ID" value="NZ_CABVII010000003.1"/>
</dbReference>
<dbReference type="Proteomes" id="UP000385207">
    <property type="component" value="Unassembled WGS sequence"/>
</dbReference>
<proteinExistence type="predicted"/>
<reference evidence="1 2" key="1">
    <citation type="submission" date="2019-09" db="EMBL/GenBank/DDBJ databases">
        <authorList>
            <person name="Chandra G."/>
            <person name="Truman W A."/>
        </authorList>
    </citation>
    <scope>NUCLEOTIDE SEQUENCE [LARGE SCALE GENOMIC DNA]</scope>
    <source>
        <strain evidence="1">PS862</strain>
    </source>
</reference>
<evidence type="ECO:0000313" key="1">
    <source>
        <dbReference type="EMBL" id="VVO61232.1"/>
    </source>
</evidence>
<sequence>MRLIVNEQAQKELIEMMQARGKYNPSYFINLLITEAYKQYFEIPNTEGNNGKPETTHAA</sequence>
<protein>
    <submittedName>
        <fullName evidence="1">Uncharacterized protein</fullName>
    </submittedName>
</protein>
<accession>A0A5E7HD17</accession>
<dbReference type="AlphaFoldDB" id="A0A5E7HD17"/>